<organism evidence="5 6">
    <name type="scientific">Sporolactobacillus putidus</name>
    <dbReference type="NCBI Taxonomy" id="492735"/>
    <lineage>
        <taxon>Bacteria</taxon>
        <taxon>Bacillati</taxon>
        <taxon>Bacillota</taxon>
        <taxon>Bacilli</taxon>
        <taxon>Bacillales</taxon>
        <taxon>Sporolactobacillaceae</taxon>
        <taxon>Sporolactobacillus</taxon>
    </lineage>
</organism>
<dbReference type="InterPro" id="IPR034694">
    <property type="entry name" value="HPF_long/plastid"/>
</dbReference>
<name>A0A917W117_9BACL</name>
<reference evidence="5" key="1">
    <citation type="journal article" date="2014" name="Int. J. Syst. Evol. Microbiol.">
        <title>Complete genome sequence of Corynebacterium casei LMG S-19264T (=DSM 44701T), isolated from a smear-ripened cheese.</title>
        <authorList>
            <consortium name="US DOE Joint Genome Institute (JGI-PGF)"/>
            <person name="Walter F."/>
            <person name="Albersmeier A."/>
            <person name="Kalinowski J."/>
            <person name="Ruckert C."/>
        </authorList>
    </citation>
    <scope>NUCLEOTIDE SEQUENCE</scope>
    <source>
        <strain evidence="5">JCM 15325</strain>
    </source>
</reference>
<evidence type="ECO:0000313" key="6">
    <source>
        <dbReference type="Proteomes" id="UP000654670"/>
    </source>
</evidence>
<keyword evidence="6" id="KW-1185">Reference proteome</keyword>
<evidence type="ECO:0000256" key="2">
    <source>
        <dbReference type="ARBA" id="ARBA00022845"/>
    </source>
</evidence>
<dbReference type="AlphaFoldDB" id="A0A917W117"/>
<dbReference type="GO" id="GO:0043024">
    <property type="term" value="F:ribosomal small subunit binding"/>
    <property type="evidence" value="ECO:0007669"/>
    <property type="project" value="TreeGrafter"/>
</dbReference>
<dbReference type="InterPro" id="IPR036567">
    <property type="entry name" value="RHF-like"/>
</dbReference>
<dbReference type="CDD" id="cd00552">
    <property type="entry name" value="RaiA"/>
    <property type="match status" value="1"/>
</dbReference>
<dbReference type="GO" id="GO:0022627">
    <property type="term" value="C:cytosolic small ribosomal subunit"/>
    <property type="evidence" value="ECO:0007669"/>
    <property type="project" value="TreeGrafter"/>
</dbReference>
<dbReference type="PANTHER" id="PTHR33231:SF1">
    <property type="entry name" value="30S RIBOSOMAL PROTEIN"/>
    <property type="match status" value="1"/>
</dbReference>
<accession>A0A917W117</accession>
<comment type="subcellular location">
    <subcellularLocation>
        <location evidence="3">Cytoplasm</location>
    </subcellularLocation>
</comment>
<dbReference type="RefSeq" id="WP_188802768.1">
    <property type="nucleotide sequence ID" value="NZ_BMOK01000006.1"/>
</dbReference>
<dbReference type="InterPro" id="IPR003489">
    <property type="entry name" value="RHF/RaiA"/>
</dbReference>
<dbReference type="InterPro" id="IPR050574">
    <property type="entry name" value="HPF/YfiA_ribosome-assoc"/>
</dbReference>
<dbReference type="PANTHER" id="PTHR33231">
    <property type="entry name" value="30S RIBOSOMAL PROTEIN"/>
    <property type="match status" value="1"/>
</dbReference>
<dbReference type="NCBIfam" id="TIGR00741">
    <property type="entry name" value="yfiA"/>
    <property type="match status" value="1"/>
</dbReference>
<dbReference type="Gene3D" id="3.30.160.100">
    <property type="entry name" value="Ribosome hibernation promotion factor-like"/>
    <property type="match status" value="1"/>
</dbReference>
<evidence type="ECO:0000256" key="3">
    <source>
        <dbReference type="HAMAP-Rule" id="MF_00839"/>
    </source>
</evidence>
<evidence type="ECO:0000259" key="4">
    <source>
        <dbReference type="Pfam" id="PF16321"/>
    </source>
</evidence>
<proteinExistence type="inferred from homology"/>
<evidence type="ECO:0000256" key="1">
    <source>
        <dbReference type="ARBA" id="ARBA00022490"/>
    </source>
</evidence>
<dbReference type="Proteomes" id="UP000654670">
    <property type="component" value="Unassembled WGS sequence"/>
</dbReference>
<sequence length="184" mass="21276">MNINIRGENIAMTTSLQDYAEKRIGKLEKYFSLPLATDARVNMRVHNKEQVIEVTIPMQGLLLRAEVGQEDMYTAIDMVVSKLERQIKKYKTKVNRKSRQDIRQVRQESGGTVVTKTIEAETPEESQDVVRRKRFVFKPMTVEEAILQMDMLGHSFFVFNNADSGATNVVYRRRDGRYGLIDQE</sequence>
<feature type="domain" description="Sigma 54 modulation/S30EA ribosomal protein C-terminal" evidence="4">
    <location>
        <begin position="125"/>
        <end position="180"/>
    </location>
</feature>
<protein>
    <recommendedName>
        <fullName evidence="3">Ribosome hibernation promoting factor</fullName>
        <shortName evidence="3">HPF</shortName>
    </recommendedName>
</protein>
<dbReference type="Gene3D" id="3.30.505.50">
    <property type="entry name" value="Sigma 54 modulation/S30EA ribosomal protein, C-terminal domain"/>
    <property type="match status" value="1"/>
</dbReference>
<evidence type="ECO:0000313" key="5">
    <source>
        <dbReference type="EMBL" id="GGL54410.1"/>
    </source>
</evidence>
<dbReference type="EMBL" id="BMOK01000006">
    <property type="protein sequence ID" value="GGL54410.1"/>
    <property type="molecule type" value="Genomic_DNA"/>
</dbReference>
<dbReference type="HAMAP" id="MF_00839">
    <property type="entry name" value="HPF"/>
    <property type="match status" value="1"/>
</dbReference>
<gene>
    <name evidence="5" type="primary">yvyD</name>
    <name evidence="3" type="synonym">hpf</name>
    <name evidence="5" type="ORF">GCM10007968_18080</name>
</gene>
<dbReference type="Pfam" id="PF16321">
    <property type="entry name" value="Ribosom_S30AE_C"/>
    <property type="match status" value="1"/>
</dbReference>
<dbReference type="InterPro" id="IPR032528">
    <property type="entry name" value="Ribosom_S30AE_C"/>
</dbReference>
<dbReference type="Pfam" id="PF02482">
    <property type="entry name" value="Ribosomal_S30AE"/>
    <property type="match status" value="1"/>
</dbReference>
<comment type="similarity">
    <text evidence="3">Belongs to the HPF/YfiA ribosome-associated protein family. Long HPF subfamily.</text>
</comment>
<dbReference type="SUPFAM" id="SSF69754">
    <property type="entry name" value="Ribosome binding protein Y (YfiA homologue)"/>
    <property type="match status" value="1"/>
</dbReference>
<keyword evidence="2 3" id="KW-0810">Translation regulation</keyword>
<comment type="function">
    <text evidence="3">Required for dimerization of active 70S ribosomes into 100S ribosomes in stationary phase; 100S ribosomes are translationally inactive and sometimes present during exponential growth.</text>
</comment>
<dbReference type="GO" id="GO:0045900">
    <property type="term" value="P:negative regulation of translational elongation"/>
    <property type="evidence" value="ECO:0007669"/>
    <property type="project" value="TreeGrafter"/>
</dbReference>
<keyword evidence="1 3" id="KW-0963">Cytoplasm</keyword>
<dbReference type="FunFam" id="3.30.505.50:FF:000001">
    <property type="entry name" value="Ribosome hibernation promoting factor"/>
    <property type="match status" value="1"/>
</dbReference>
<dbReference type="InterPro" id="IPR038416">
    <property type="entry name" value="Ribosom_S30AE_C_sf"/>
</dbReference>
<reference evidence="5" key="2">
    <citation type="submission" date="2020-09" db="EMBL/GenBank/DDBJ databases">
        <authorList>
            <person name="Sun Q."/>
            <person name="Ohkuma M."/>
        </authorList>
    </citation>
    <scope>NUCLEOTIDE SEQUENCE</scope>
    <source>
        <strain evidence="5">JCM 15325</strain>
    </source>
</reference>
<comment type="caution">
    <text evidence="5">The sequence shown here is derived from an EMBL/GenBank/DDBJ whole genome shotgun (WGS) entry which is preliminary data.</text>
</comment>
<comment type="subunit">
    <text evidence="3">Interacts with 100S ribosomes.</text>
</comment>